<keyword evidence="1" id="KW-1188">Viral release from host cell</keyword>
<evidence type="ECO:0000313" key="6">
    <source>
        <dbReference type="EMBL" id="NLT79462.1"/>
    </source>
</evidence>
<dbReference type="AlphaFoldDB" id="A0A971ICV1"/>
<evidence type="ECO:0000256" key="2">
    <source>
        <dbReference type="ARBA" id="ARBA00022670"/>
    </source>
</evidence>
<protein>
    <submittedName>
        <fullName evidence="6">Phage major capsid protein</fullName>
    </submittedName>
</protein>
<organism evidence="6 7">
    <name type="scientific">Bifidobacterium crudilactis</name>
    <dbReference type="NCBI Taxonomy" id="327277"/>
    <lineage>
        <taxon>Bacteria</taxon>
        <taxon>Bacillati</taxon>
        <taxon>Actinomycetota</taxon>
        <taxon>Actinomycetes</taxon>
        <taxon>Bifidobacteriales</taxon>
        <taxon>Bifidobacteriaceae</taxon>
        <taxon>Bifidobacterium</taxon>
    </lineage>
</organism>
<reference evidence="6" key="1">
    <citation type="journal article" date="2020" name="Biotechnol. Biofuels">
        <title>New insights from the biogas microbiome by comprehensive genome-resolved metagenomics of nearly 1600 species originating from multiple anaerobic digesters.</title>
        <authorList>
            <person name="Campanaro S."/>
            <person name="Treu L."/>
            <person name="Rodriguez-R L.M."/>
            <person name="Kovalovszki A."/>
            <person name="Ziels R.M."/>
            <person name="Maus I."/>
            <person name="Zhu X."/>
            <person name="Kougias P.G."/>
            <person name="Basile A."/>
            <person name="Luo G."/>
            <person name="Schluter A."/>
            <person name="Konstantinidis K.T."/>
            <person name="Angelidaki I."/>
        </authorList>
    </citation>
    <scope>NUCLEOTIDE SEQUENCE</scope>
    <source>
        <strain evidence="6">AS01afH2WH_6</strain>
    </source>
</reference>
<feature type="compositionally biased region" description="Polar residues" evidence="4">
    <location>
        <begin position="151"/>
        <end position="164"/>
    </location>
</feature>
<evidence type="ECO:0000256" key="4">
    <source>
        <dbReference type="SAM" id="MobiDB-lite"/>
    </source>
</evidence>
<dbReference type="Pfam" id="PF04586">
    <property type="entry name" value="Peptidase_S78"/>
    <property type="match status" value="1"/>
</dbReference>
<feature type="region of interest" description="Disordered" evidence="4">
    <location>
        <begin position="148"/>
        <end position="170"/>
    </location>
</feature>
<dbReference type="GO" id="GO:0008233">
    <property type="term" value="F:peptidase activity"/>
    <property type="evidence" value="ECO:0007669"/>
    <property type="project" value="UniProtKB-KW"/>
</dbReference>
<dbReference type="Pfam" id="PF25209">
    <property type="entry name" value="Phage_capsid_4"/>
    <property type="match status" value="1"/>
</dbReference>
<evidence type="ECO:0000256" key="3">
    <source>
        <dbReference type="ARBA" id="ARBA00022801"/>
    </source>
</evidence>
<keyword evidence="2" id="KW-0645">Protease</keyword>
<comment type="caution">
    <text evidence="6">The sequence shown here is derived from an EMBL/GenBank/DDBJ whole genome shotgun (WGS) entry which is preliminary data.</text>
</comment>
<proteinExistence type="predicted"/>
<evidence type="ECO:0000256" key="1">
    <source>
        <dbReference type="ARBA" id="ARBA00022612"/>
    </source>
</evidence>
<sequence>MEARQLTIKGLQMRGTGDNTGDGTELEGIAVPFNTRYKLFSDYAEVIDADCDFGSRDVKISDSHGQLIGKVTSRTVQNDGLHISAKLSTTRAAQEAVSLIRDGVYDAFSIGFSPVENIIVDSDDGVTEVHRKAVDLYEVAVTGIPAYPQAHITSQRSNKPQPTNEPEDTHMDKEIEEAFASVKEEYRSMKTALAKGLNPAPVKTLGSEYRSQADYLQALAKGDQAAIDLMNQTRDLISTGDTGNTVAWIADDLRLIEQRRKLMNILTHDTLPDKGMSMEYNVVTEDTTAVAKQDSEGEALKFGKVKFGTKTADIETYGGYTQLSRQVVERSTTTMLNTALKALRNAYAKATELKARAYTYALIAAQRDASKDANNITVSKTLTAMTPDDWAGLLLDAAEIMDERNAAMSKLIVSKDVAKALVALKDTGNRFLDLSGKGSDTLGSFDLTATVGDLLRVPVQLLPGAPAGTASLFDPESITVWESGGPTQLTNTDPTKIVDNYSVYGYMAIASTFVQGLLPVKFGA</sequence>
<accession>A0A971ICV1</accession>
<dbReference type="SUPFAM" id="SSF56563">
    <property type="entry name" value="Major capsid protein gp5"/>
    <property type="match status" value="1"/>
</dbReference>
<dbReference type="EMBL" id="JAAXZR010000018">
    <property type="protein sequence ID" value="NLT79462.1"/>
    <property type="molecule type" value="Genomic_DNA"/>
</dbReference>
<name>A0A971ICV1_9BIFI</name>
<reference evidence="6" key="2">
    <citation type="submission" date="2020-01" db="EMBL/GenBank/DDBJ databases">
        <authorList>
            <person name="Campanaro S."/>
        </authorList>
    </citation>
    <scope>NUCLEOTIDE SEQUENCE</scope>
    <source>
        <strain evidence="6">AS01afH2WH_6</strain>
    </source>
</reference>
<gene>
    <name evidence="6" type="ORF">GXW98_04135</name>
</gene>
<dbReference type="InterPro" id="IPR054613">
    <property type="entry name" value="Peptidase_S78_dom"/>
</dbReference>
<dbReference type="Proteomes" id="UP000767327">
    <property type="component" value="Unassembled WGS sequence"/>
</dbReference>
<evidence type="ECO:0000313" key="7">
    <source>
        <dbReference type="Proteomes" id="UP000767327"/>
    </source>
</evidence>
<keyword evidence="3" id="KW-0378">Hydrolase</keyword>
<evidence type="ECO:0000259" key="5">
    <source>
        <dbReference type="Pfam" id="PF04586"/>
    </source>
</evidence>
<feature type="domain" description="Prohead serine protease" evidence="5">
    <location>
        <begin position="22"/>
        <end position="157"/>
    </location>
</feature>
<dbReference type="GO" id="GO:0006508">
    <property type="term" value="P:proteolysis"/>
    <property type="evidence" value="ECO:0007669"/>
    <property type="project" value="UniProtKB-KW"/>
</dbReference>